<evidence type="ECO:0000313" key="2">
    <source>
        <dbReference type="EMBL" id="TRM60518.1"/>
    </source>
</evidence>
<reference evidence="2 3" key="1">
    <citation type="journal article" date="2019" name="New Phytol.">
        <title>Comparative genomics reveals unique wood-decay strategies and fruiting body development in the Schizophyllaceae.</title>
        <authorList>
            <person name="Almasi E."/>
            <person name="Sahu N."/>
            <person name="Krizsan K."/>
            <person name="Balint B."/>
            <person name="Kovacs G.M."/>
            <person name="Kiss B."/>
            <person name="Cseklye J."/>
            <person name="Drula E."/>
            <person name="Henrissat B."/>
            <person name="Nagy I."/>
            <person name="Chovatia M."/>
            <person name="Adam C."/>
            <person name="LaButti K."/>
            <person name="Lipzen A."/>
            <person name="Riley R."/>
            <person name="Grigoriev I.V."/>
            <person name="Nagy L.G."/>
        </authorList>
    </citation>
    <scope>NUCLEOTIDE SEQUENCE [LARGE SCALE GENOMIC DNA]</scope>
    <source>
        <strain evidence="2 3">NL-1724</strain>
    </source>
</reference>
<gene>
    <name evidence="2" type="ORF">BD626DRAFT_632321</name>
</gene>
<sequence length="527" mass="59346">MSTVERLLKVATEMGNIEAHRTSYTPDAAVLSDQLRNLEDAHRELLVEVTKQQALLEALQTQIAIHKALLAPIRRLPFELLSIIFWHASTRQLLIEWEEIPYRCVKAARKLAQVSHIWREVIIQTAALWASVVVDLADKPISKECTVLTHLGRTAEAPLDMFFVADGTRVESMNHLWSLVRDQSYRWETAAVWGILPAGPTAWPSRSYPMLRELIISTWWDQDQAEAPSLKDFLQTFADAPQLRKVSLTCSQPILPIRFPELWHITHLDIDRTVERAGDAAFAPCIPALMQCAASLRSCRLFATTLFRGYPKTDHIVSFPVLENLTLLDATVKICRDKLACFTGLLKRSSGCPELRSVTLKWLDEHWDDVSDCISSLPPSVQHLSVTNEGAPMRPLVTPELIGMLTRGHSSLCGNILPGLRSLSLSTGDGYVFTSQETFEKAVTSMRDSRMEPGTTDAGEQLAGLQTFEYDKEFHVLEGKLVSPPLRIEKLVNTQFIEHNGSRTIYTPEGQDYVEDRSMISYCRGRN</sequence>
<dbReference type="InterPro" id="IPR032675">
    <property type="entry name" value="LRR_dom_sf"/>
</dbReference>
<feature type="coiled-coil region" evidence="1">
    <location>
        <begin position="28"/>
        <end position="62"/>
    </location>
</feature>
<dbReference type="OrthoDB" id="3266451at2759"/>
<organism evidence="2 3">
    <name type="scientific">Schizophyllum amplum</name>
    <dbReference type="NCBI Taxonomy" id="97359"/>
    <lineage>
        <taxon>Eukaryota</taxon>
        <taxon>Fungi</taxon>
        <taxon>Dikarya</taxon>
        <taxon>Basidiomycota</taxon>
        <taxon>Agaricomycotina</taxon>
        <taxon>Agaricomycetes</taxon>
        <taxon>Agaricomycetidae</taxon>
        <taxon>Agaricales</taxon>
        <taxon>Schizophyllaceae</taxon>
        <taxon>Schizophyllum</taxon>
    </lineage>
</organism>
<comment type="caution">
    <text evidence="2">The sequence shown here is derived from an EMBL/GenBank/DDBJ whole genome shotgun (WGS) entry which is preliminary data.</text>
</comment>
<evidence type="ECO:0000313" key="3">
    <source>
        <dbReference type="Proteomes" id="UP000320762"/>
    </source>
</evidence>
<evidence type="ECO:0008006" key="4">
    <source>
        <dbReference type="Google" id="ProtNLM"/>
    </source>
</evidence>
<dbReference type="AlphaFoldDB" id="A0A550C6U9"/>
<dbReference type="EMBL" id="VDMD01000021">
    <property type="protein sequence ID" value="TRM60518.1"/>
    <property type="molecule type" value="Genomic_DNA"/>
</dbReference>
<dbReference type="Proteomes" id="UP000320762">
    <property type="component" value="Unassembled WGS sequence"/>
</dbReference>
<evidence type="ECO:0000256" key="1">
    <source>
        <dbReference type="SAM" id="Coils"/>
    </source>
</evidence>
<name>A0A550C6U9_9AGAR</name>
<protein>
    <recommendedName>
        <fullName evidence="4">F-box domain-containing protein</fullName>
    </recommendedName>
</protein>
<keyword evidence="1" id="KW-0175">Coiled coil</keyword>
<accession>A0A550C6U9</accession>
<dbReference type="Gene3D" id="3.80.10.10">
    <property type="entry name" value="Ribonuclease Inhibitor"/>
    <property type="match status" value="1"/>
</dbReference>
<keyword evidence="3" id="KW-1185">Reference proteome</keyword>
<proteinExistence type="predicted"/>